<dbReference type="InterPro" id="IPR005886">
    <property type="entry name" value="UDP_G4E"/>
</dbReference>
<keyword evidence="13" id="KW-1185">Reference proteome</keyword>
<protein>
    <recommendedName>
        <fullName evidence="6 10">UDP-glucose 4-epimerase</fullName>
        <ecNumber evidence="5 10">5.1.3.2</ecNumber>
    </recommendedName>
</protein>
<comment type="similarity">
    <text evidence="4 10">Belongs to the NAD(P)-dependent epimerase/dehydratase family.</text>
</comment>
<keyword evidence="8 10" id="KW-0413">Isomerase</keyword>
<reference evidence="12 13" key="1">
    <citation type="submission" date="2018-03" db="EMBL/GenBank/DDBJ databases">
        <title>The ancient ancestry and fast evolution of plastids.</title>
        <authorList>
            <person name="Moore K.R."/>
            <person name="Magnabosco C."/>
            <person name="Momper L."/>
            <person name="Gold D.A."/>
            <person name="Bosak T."/>
            <person name="Fournier G.P."/>
        </authorList>
    </citation>
    <scope>NUCLEOTIDE SEQUENCE [LARGE SCALE GENOMIC DNA]</scope>
    <source>
        <strain evidence="12 13">CCALA 037</strain>
    </source>
</reference>
<evidence type="ECO:0000313" key="12">
    <source>
        <dbReference type="EMBL" id="PSB41685.1"/>
    </source>
</evidence>
<evidence type="ECO:0000256" key="8">
    <source>
        <dbReference type="ARBA" id="ARBA00023235"/>
    </source>
</evidence>
<dbReference type="RefSeq" id="WP_106312426.1">
    <property type="nucleotide sequence ID" value="NZ_PVWO01000616.1"/>
</dbReference>
<comment type="catalytic activity">
    <reaction evidence="1 10">
        <text>UDP-alpha-D-glucose = UDP-alpha-D-galactose</text>
        <dbReference type="Rhea" id="RHEA:22168"/>
        <dbReference type="ChEBI" id="CHEBI:58885"/>
        <dbReference type="ChEBI" id="CHEBI:66914"/>
        <dbReference type="EC" id="5.1.3.2"/>
    </reaction>
</comment>
<dbReference type="GO" id="GO:0003978">
    <property type="term" value="F:UDP-glucose 4-epimerase activity"/>
    <property type="evidence" value="ECO:0007669"/>
    <property type="project" value="UniProtKB-UniRule"/>
</dbReference>
<proteinExistence type="inferred from homology"/>
<dbReference type="InterPro" id="IPR036291">
    <property type="entry name" value="NAD(P)-bd_dom_sf"/>
</dbReference>
<keyword evidence="7 10" id="KW-0520">NAD</keyword>
<dbReference type="Proteomes" id="UP000238937">
    <property type="component" value="Unassembled WGS sequence"/>
</dbReference>
<dbReference type="Pfam" id="PF01370">
    <property type="entry name" value="Epimerase"/>
    <property type="match status" value="1"/>
</dbReference>
<name>A0A2T1F9K3_9CYAN</name>
<dbReference type="NCBIfam" id="TIGR01179">
    <property type="entry name" value="galE"/>
    <property type="match status" value="1"/>
</dbReference>
<dbReference type="EC" id="5.1.3.2" evidence="5 10"/>
<dbReference type="Gene3D" id="3.40.50.720">
    <property type="entry name" value="NAD(P)-binding Rossmann-like Domain"/>
    <property type="match status" value="1"/>
</dbReference>
<dbReference type="CDD" id="cd05247">
    <property type="entry name" value="UDP_G4E_1_SDR_e"/>
    <property type="match status" value="1"/>
</dbReference>
<dbReference type="AlphaFoldDB" id="A0A2T1F9K3"/>
<dbReference type="PANTHER" id="PTHR43725">
    <property type="entry name" value="UDP-GLUCOSE 4-EPIMERASE"/>
    <property type="match status" value="1"/>
</dbReference>
<comment type="pathway">
    <text evidence="3 10">Carbohydrate metabolism; galactose metabolism.</text>
</comment>
<feature type="domain" description="NAD-dependent epimerase/dehydratase" evidence="11">
    <location>
        <begin position="5"/>
        <end position="253"/>
    </location>
</feature>
<dbReference type="Gene3D" id="3.90.25.10">
    <property type="entry name" value="UDP-galactose 4-epimerase, domain 1"/>
    <property type="match status" value="1"/>
</dbReference>
<dbReference type="GO" id="GO:0033499">
    <property type="term" value="P:galactose catabolic process via UDP-galactose, Leloir pathway"/>
    <property type="evidence" value="ECO:0007669"/>
    <property type="project" value="TreeGrafter"/>
</dbReference>
<organism evidence="12 13">
    <name type="scientific">Chamaesiphon polymorphus CCALA 037</name>
    <dbReference type="NCBI Taxonomy" id="2107692"/>
    <lineage>
        <taxon>Bacteria</taxon>
        <taxon>Bacillati</taxon>
        <taxon>Cyanobacteriota</taxon>
        <taxon>Cyanophyceae</taxon>
        <taxon>Gomontiellales</taxon>
        <taxon>Chamaesiphonaceae</taxon>
        <taxon>Chamaesiphon</taxon>
    </lineage>
</organism>
<accession>A0A2T1F9K3</accession>
<evidence type="ECO:0000256" key="9">
    <source>
        <dbReference type="ARBA" id="ARBA00023277"/>
    </source>
</evidence>
<evidence type="ECO:0000256" key="2">
    <source>
        <dbReference type="ARBA" id="ARBA00001911"/>
    </source>
</evidence>
<dbReference type="OrthoDB" id="9801785at2"/>
<dbReference type="PANTHER" id="PTHR43725:SF53">
    <property type="entry name" value="UDP-ARABINOSE 4-EPIMERASE 1"/>
    <property type="match status" value="1"/>
</dbReference>
<keyword evidence="9 10" id="KW-0119">Carbohydrate metabolism</keyword>
<evidence type="ECO:0000256" key="5">
    <source>
        <dbReference type="ARBA" id="ARBA00013189"/>
    </source>
</evidence>
<sequence>MKKQILVTGGAGYIGSHTIKQLGENGYDIVVYDNLSTGKIDAISYGTFVEGELGDRQQLARVFAEHNFDAVLHFAASISVPDSLVEPLAYYSNNTANTLNLLHCCQQFGVNKFIFSSTAAVYGQPEVNPISEDTKTEPLNPYGSSKLMSERLIGDYASASNLKYVILRYFNVAGAEVGGTLGQSGKKASHLIKVACDAALGTRPSVSIFGTDFDTPDGTGIRDYIHVDDLARAHVDALAYLNGDGDSQILNCGYGQGYSVRQVIEKVKEISGVDFTVIEAERRAGDPACVIASAEQIVQTLGWQPRFNDLDIIVRTALAWEKKLNSRSLPVQELVGKH</sequence>
<evidence type="ECO:0000256" key="4">
    <source>
        <dbReference type="ARBA" id="ARBA00007637"/>
    </source>
</evidence>
<evidence type="ECO:0000256" key="10">
    <source>
        <dbReference type="RuleBase" id="RU366046"/>
    </source>
</evidence>
<comment type="cofactor">
    <cofactor evidence="2 10">
        <name>NAD(+)</name>
        <dbReference type="ChEBI" id="CHEBI:57540"/>
    </cofactor>
</comment>
<comment type="subunit">
    <text evidence="10">Homodimer.</text>
</comment>
<evidence type="ECO:0000259" key="11">
    <source>
        <dbReference type="Pfam" id="PF01370"/>
    </source>
</evidence>
<dbReference type="InterPro" id="IPR001509">
    <property type="entry name" value="Epimerase_deHydtase"/>
</dbReference>
<evidence type="ECO:0000313" key="13">
    <source>
        <dbReference type="Proteomes" id="UP000238937"/>
    </source>
</evidence>
<evidence type="ECO:0000256" key="1">
    <source>
        <dbReference type="ARBA" id="ARBA00000083"/>
    </source>
</evidence>
<dbReference type="EMBL" id="PVWO01000616">
    <property type="protein sequence ID" value="PSB41685.1"/>
    <property type="molecule type" value="Genomic_DNA"/>
</dbReference>
<gene>
    <name evidence="12" type="primary">galE</name>
    <name evidence="12" type="ORF">C7B77_27220</name>
</gene>
<comment type="caution">
    <text evidence="12">The sequence shown here is derived from an EMBL/GenBank/DDBJ whole genome shotgun (WGS) entry which is preliminary data.</text>
</comment>
<evidence type="ECO:0000256" key="3">
    <source>
        <dbReference type="ARBA" id="ARBA00004947"/>
    </source>
</evidence>
<evidence type="ECO:0000256" key="6">
    <source>
        <dbReference type="ARBA" id="ARBA00018569"/>
    </source>
</evidence>
<evidence type="ECO:0000256" key="7">
    <source>
        <dbReference type="ARBA" id="ARBA00023027"/>
    </source>
</evidence>
<dbReference type="UniPathway" id="UPA00214"/>
<dbReference type="SUPFAM" id="SSF51735">
    <property type="entry name" value="NAD(P)-binding Rossmann-fold domains"/>
    <property type="match status" value="1"/>
</dbReference>